<dbReference type="GO" id="GO:0003743">
    <property type="term" value="F:translation initiation factor activity"/>
    <property type="evidence" value="ECO:0007669"/>
    <property type="project" value="UniProtKB-UniRule"/>
</dbReference>
<evidence type="ECO:0000256" key="1">
    <source>
        <dbReference type="ARBA" id="ARBA00003980"/>
    </source>
</evidence>
<dbReference type="EMBL" id="MT631630">
    <property type="protein sequence ID" value="QNO55794.1"/>
    <property type="molecule type" value="Genomic_DNA"/>
</dbReference>
<reference evidence="13" key="1">
    <citation type="submission" date="2020-06" db="EMBL/GenBank/DDBJ databases">
        <title>Unique genomic features of the anaerobic methanotrophic archaea.</title>
        <authorList>
            <person name="Chadwick G.L."/>
            <person name="Skennerton C.T."/>
            <person name="Laso-Perez R."/>
            <person name="Leu A.O."/>
            <person name="Speth D.R."/>
            <person name="Yu H."/>
            <person name="Morgan-Lang C."/>
            <person name="Hatzenpichler R."/>
            <person name="Goudeau D."/>
            <person name="Malmstrom R."/>
            <person name="Brazelton W.J."/>
            <person name="Woyke T."/>
            <person name="Hallam S.J."/>
            <person name="Tyson G.W."/>
            <person name="Wegener G."/>
            <person name="Boetius A."/>
            <person name="Orphan V."/>
        </authorList>
    </citation>
    <scope>NUCLEOTIDE SEQUENCE</scope>
</reference>
<keyword evidence="5 11" id="KW-0963">Cytoplasm</keyword>
<evidence type="ECO:0000256" key="8">
    <source>
        <dbReference type="ARBA" id="ARBA00023071"/>
    </source>
</evidence>
<evidence type="ECO:0000256" key="2">
    <source>
        <dbReference type="ARBA" id="ARBA00004496"/>
    </source>
</evidence>
<feature type="domain" description="Translation initiation factor 5A C-terminal" evidence="12">
    <location>
        <begin position="68"/>
        <end position="129"/>
    </location>
</feature>
<keyword evidence="6 11" id="KW-0396">Initiation factor</keyword>
<dbReference type="Pfam" id="PF21485">
    <property type="entry name" value="IF5A-like_N"/>
    <property type="match status" value="1"/>
</dbReference>
<dbReference type="GO" id="GO:0003746">
    <property type="term" value="F:translation elongation factor activity"/>
    <property type="evidence" value="ECO:0007669"/>
    <property type="project" value="InterPro"/>
</dbReference>
<organism evidence="13">
    <name type="scientific">Candidatus Methanophaga sp. ANME-1 ERB7</name>
    <dbReference type="NCBI Taxonomy" id="2759913"/>
    <lineage>
        <taxon>Archaea</taxon>
        <taxon>Methanobacteriati</taxon>
        <taxon>Methanobacteriota</taxon>
        <taxon>Stenosarchaea group</taxon>
        <taxon>Methanomicrobia</taxon>
        <taxon>Candidatus Methanophagales</taxon>
        <taxon>Candidatus Methanophagaceae</taxon>
        <taxon>Candidatus Methanophaga</taxon>
    </lineage>
</organism>
<feature type="modified residue" description="Hypusine" evidence="11">
    <location>
        <position position="35"/>
    </location>
</feature>
<dbReference type="InterPro" id="IPR022847">
    <property type="entry name" value="Transl_elong_IF5A_arc"/>
</dbReference>
<dbReference type="PIRSF" id="PIRSF003025">
    <property type="entry name" value="eIF5A"/>
    <property type="match status" value="1"/>
</dbReference>
<dbReference type="FunFam" id="2.30.30.30:FF:000038">
    <property type="entry name" value="Translation initiation factor 5A"/>
    <property type="match status" value="1"/>
</dbReference>
<dbReference type="SUPFAM" id="SSF50249">
    <property type="entry name" value="Nucleic acid-binding proteins"/>
    <property type="match status" value="1"/>
</dbReference>
<evidence type="ECO:0000256" key="7">
    <source>
        <dbReference type="ARBA" id="ARBA00022917"/>
    </source>
</evidence>
<sequence>MKGLTEVRTLKEGKYVILDEEPCTIVSLSTSKPGKHGAAKARIEGIGVFDSQKRTAIQPVTAKIYVPVIERKNGQILSVLGDTAQIMDLEDYTTTEIKIPVDLLEKGRIEQGKEISFLVYEGKYKVDAK</sequence>
<dbReference type="SMART" id="SM01376">
    <property type="entry name" value="eIF-5a"/>
    <property type="match status" value="1"/>
</dbReference>
<comment type="similarity">
    <text evidence="3 11">Belongs to the eIF-5A family.</text>
</comment>
<dbReference type="Gene3D" id="2.30.30.30">
    <property type="match status" value="1"/>
</dbReference>
<comment type="subcellular location">
    <subcellularLocation>
        <location evidence="2 11">Cytoplasm</location>
    </subcellularLocation>
</comment>
<dbReference type="HAMAP" id="MF_00085">
    <property type="entry name" value="eIF_5A"/>
    <property type="match status" value="1"/>
</dbReference>
<dbReference type="GO" id="GO:0005737">
    <property type="term" value="C:cytoplasm"/>
    <property type="evidence" value="ECO:0007669"/>
    <property type="project" value="UniProtKB-SubCell"/>
</dbReference>
<evidence type="ECO:0000259" key="12">
    <source>
        <dbReference type="SMART" id="SM01376"/>
    </source>
</evidence>
<dbReference type="InterPro" id="IPR014722">
    <property type="entry name" value="Rib_uL2_dom2"/>
</dbReference>
<evidence type="ECO:0000256" key="11">
    <source>
        <dbReference type="HAMAP-Rule" id="MF_00085"/>
    </source>
</evidence>
<keyword evidence="8 11" id="KW-0385">Hypusine</keyword>
<dbReference type="AlphaFoldDB" id="A0A7G9Z6B0"/>
<evidence type="ECO:0000256" key="5">
    <source>
        <dbReference type="ARBA" id="ARBA00022490"/>
    </source>
</evidence>
<dbReference type="PANTHER" id="PTHR11673">
    <property type="entry name" value="TRANSLATION INITIATION FACTOR 5A FAMILY MEMBER"/>
    <property type="match status" value="1"/>
</dbReference>
<dbReference type="InterPro" id="IPR008991">
    <property type="entry name" value="Translation_prot_SH3-like_sf"/>
</dbReference>
<dbReference type="InterPro" id="IPR001884">
    <property type="entry name" value="IF5A-like"/>
</dbReference>
<accession>A0A7G9Z6B0</accession>
<gene>
    <name evidence="11 13" type="primary">eif5a</name>
    <name evidence="13" type="ORF">LEBEIBBM_00009</name>
</gene>
<dbReference type="SUPFAM" id="SSF50104">
    <property type="entry name" value="Translation proteins SH3-like domain"/>
    <property type="match status" value="1"/>
</dbReference>
<evidence type="ECO:0000256" key="6">
    <source>
        <dbReference type="ARBA" id="ARBA00022540"/>
    </source>
</evidence>
<dbReference type="NCBIfam" id="TIGR00037">
    <property type="entry name" value="eIF_5A"/>
    <property type="match status" value="1"/>
</dbReference>
<dbReference type="InterPro" id="IPR019769">
    <property type="entry name" value="Trans_elong_IF5A_hypusine_site"/>
</dbReference>
<evidence type="ECO:0000256" key="4">
    <source>
        <dbReference type="ARBA" id="ARBA00016327"/>
    </source>
</evidence>
<dbReference type="GO" id="GO:0003723">
    <property type="term" value="F:RNA binding"/>
    <property type="evidence" value="ECO:0007669"/>
    <property type="project" value="InterPro"/>
</dbReference>
<dbReference type="Gene3D" id="2.40.50.140">
    <property type="entry name" value="Nucleic acid-binding proteins"/>
    <property type="match status" value="1"/>
</dbReference>
<evidence type="ECO:0000256" key="9">
    <source>
        <dbReference type="ARBA" id="ARBA00032030"/>
    </source>
</evidence>
<evidence type="ECO:0000256" key="3">
    <source>
        <dbReference type="ARBA" id="ARBA00006016"/>
    </source>
</evidence>
<keyword evidence="7 11" id="KW-0648">Protein biosynthesis</keyword>
<name>A0A7G9Z6B0_9EURY</name>
<protein>
    <recommendedName>
        <fullName evidence="4 11">Translation initiation factor 5A</fullName>
    </recommendedName>
    <alternativeName>
        <fullName evidence="10 11">Hypusine-containing protein</fullName>
    </alternativeName>
    <alternativeName>
        <fullName evidence="9 11">eIF-5A</fullName>
    </alternativeName>
</protein>
<dbReference type="InterPro" id="IPR012340">
    <property type="entry name" value="NA-bd_OB-fold"/>
</dbReference>
<dbReference type="InterPro" id="IPR020189">
    <property type="entry name" value="IF5A_C"/>
</dbReference>
<dbReference type="PROSITE" id="PS00302">
    <property type="entry name" value="IF5A_HYPUSINE"/>
    <property type="match status" value="1"/>
</dbReference>
<comment type="function">
    <text evidence="1 11">Functions by promoting the formation of the first peptide bond.</text>
</comment>
<evidence type="ECO:0000313" key="13">
    <source>
        <dbReference type="EMBL" id="QNO55794.1"/>
    </source>
</evidence>
<dbReference type="GO" id="GO:0045905">
    <property type="term" value="P:positive regulation of translational termination"/>
    <property type="evidence" value="ECO:0007669"/>
    <property type="project" value="InterPro"/>
</dbReference>
<dbReference type="NCBIfam" id="NF003076">
    <property type="entry name" value="PRK03999.1"/>
    <property type="match status" value="1"/>
</dbReference>
<proteinExistence type="inferred from homology"/>
<dbReference type="GO" id="GO:0043022">
    <property type="term" value="F:ribosome binding"/>
    <property type="evidence" value="ECO:0007669"/>
    <property type="project" value="InterPro"/>
</dbReference>
<dbReference type="CDD" id="cd04467">
    <property type="entry name" value="S1_aIF5A"/>
    <property type="match status" value="1"/>
</dbReference>
<dbReference type="InterPro" id="IPR048670">
    <property type="entry name" value="IF5A-like_N"/>
</dbReference>
<dbReference type="GO" id="GO:0045901">
    <property type="term" value="P:positive regulation of translational elongation"/>
    <property type="evidence" value="ECO:0007669"/>
    <property type="project" value="InterPro"/>
</dbReference>
<evidence type="ECO:0000256" key="10">
    <source>
        <dbReference type="ARBA" id="ARBA00032163"/>
    </source>
</evidence>